<dbReference type="Pfam" id="PF16391">
    <property type="entry name" value="DUF5000"/>
    <property type="match status" value="1"/>
</dbReference>
<protein>
    <recommendedName>
        <fullName evidence="7">DUF4959 domain-containing protein</fullName>
    </recommendedName>
</protein>
<dbReference type="PROSITE" id="PS51257">
    <property type="entry name" value="PROKAR_LIPOPROTEIN"/>
    <property type="match status" value="1"/>
</dbReference>
<evidence type="ECO:0008006" key="7">
    <source>
        <dbReference type="Google" id="ProtNLM"/>
    </source>
</evidence>
<feature type="signal peptide" evidence="1">
    <location>
        <begin position="1"/>
        <end position="20"/>
    </location>
</feature>
<dbReference type="AlphaFoldDB" id="A0A8J2UHZ9"/>
<dbReference type="RefSeq" id="WP_188937137.1">
    <property type="nucleotide sequence ID" value="NZ_BMJC01000006.1"/>
</dbReference>
<feature type="domain" description="DUF4959" evidence="2">
    <location>
        <begin position="17"/>
        <end position="122"/>
    </location>
</feature>
<name>A0A8J2UHZ9_9BACT</name>
<dbReference type="Pfam" id="PF17166">
    <property type="entry name" value="DUF5126"/>
    <property type="match status" value="1"/>
</dbReference>
<organism evidence="5 6">
    <name type="scientific">Puia dinghuensis</name>
    <dbReference type="NCBI Taxonomy" id="1792502"/>
    <lineage>
        <taxon>Bacteria</taxon>
        <taxon>Pseudomonadati</taxon>
        <taxon>Bacteroidota</taxon>
        <taxon>Chitinophagia</taxon>
        <taxon>Chitinophagales</taxon>
        <taxon>Chitinophagaceae</taxon>
        <taxon>Puia</taxon>
    </lineage>
</organism>
<feature type="domain" description="DUF5126" evidence="4">
    <location>
        <begin position="123"/>
        <end position="227"/>
    </location>
</feature>
<feature type="domain" description="DUF5000" evidence="3">
    <location>
        <begin position="252"/>
        <end position="415"/>
    </location>
</feature>
<dbReference type="EMBL" id="BMJC01000006">
    <property type="protein sequence ID" value="GGB20878.1"/>
    <property type="molecule type" value="Genomic_DNA"/>
</dbReference>
<evidence type="ECO:0000259" key="3">
    <source>
        <dbReference type="Pfam" id="PF16391"/>
    </source>
</evidence>
<accession>A0A8J2UHZ9</accession>
<gene>
    <name evidence="5" type="ORF">GCM10011511_50820</name>
</gene>
<dbReference type="InterPro" id="IPR032527">
    <property type="entry name" value="DUF4959"/>
</dbReference>
<evidence type="ECO:0000259" key="4">
    <source>
        <dbReference type="Pfam" id="PF17166"/>
    </source>
</evidence>
<dbReference type="InterPro" id="IPR032164">
    <property type="entry name" value="DUF5000"/>
</dbReference>
<evidence type="ECO:0000259" key="2">
    <source>
        <dbReference type="Pfam" id="PF16323"/>
    </source>
</evidence>
<keyword evidence="6" id="KW-1185">Reference proteome</keyword>
<comment type="caution">
    <text evidence="5">The sequence shown here is derived from an EMBL/GenBank/DDBJ whole genome shotgun (WGS) entry which is preliminary data.</text>
</comment>
<evidence type="ECO:0000313" key="6">
    <source>
        <dbReference type="Proteomes" id="UP000607559"/>
    </source>
</evidence>
<evidence type="ECO:0000256" key="1">
    <source>
        <dbReference type="SAM" id="SignalP"/>
    </source>
</evidence>
<dbReference type="Proteomes" id="UP000607559">
    <property type="component" value="Unassembled WGS sequence"/>
</dbReference>
<dbReference type="InterPro" id="IPR033431">
    <property type="entry name" value="DUF5126"/>
</dbReference>
<dbReference type="Pfam" id="PF16323">
    <property type="entry name" value="DUF4959"/>
    <property type="match status" value="1"/>
</dbReference>
<evidence type="ECO:0000313" key="5">
    <source>
        <dbReference type="EMBL" id="GGB20878.1"/>
    </source>
</evidence>
<dbReference type="Gene3D" id="2.60.120.260">
    <property type="entry name" value="Galactose-binding domain-like"/>
    <property type="match status" value="1"/>
</dbReference>
<proteinExistence type="predicted"/>
<reference evidence="5" key="1">
    <citation type="journal article" date="2014" name="Int. J. Syst. Evol. Microbiol.">
        <title>Complete genome sequence of Corynebacterium casei LMG S-19264T (=DSM 44701T), isolated from a smear-ripened cheese.</title>
        <authorList>
            <consortium name="US DOE Joint Genome Institute (JGI-PGF)"/>
            <person name="Walter F."/>
            <person name="Albersmeier A."/>
            <person name="Kalinowski J."/>
            <person name="Ruckert C."/>
        </authorList>
    </citation>
    <scope>NUCLEOTIDE SEQUENCE</scope>
    <source>
        <strain evidence="5">CGMCC 1.15448</strain>
    </source>
</reference>
<reference evidence="5" key="2">
    <citation type="submission" date="2020-09" db="EMBL/GenBank/DDBJ databases">
        <authorList>
            <person name="Sun Q."/>
            <person name="Zhou Y."/>
        </authorList>
    </citation>
    <scope>NUCLEOTIDE SEQUENCE</scope>
    <source>
        <strain evidence="5">CGMCC 1.15448</strain>
    </source>
</reference>
<feature type="chain" id="PRO_5035187046" description="DUF4959 domain-containing protein" evidence="1">
    <location>
        <begin position="21"/>
        <end position="418"/>
    </location>
</feature>
<keyword evidence="1" id="KW-0732">Signal</keyword>
<sequence length="418" mass="46726">MPLKQFIPFLCLLAVLSCQKSDNYNEAASTDKTKPGVVTNVKVVNFNGGAYITYTLPNSQNILYVQANYPINNTTTRQTKSSYYSDSITVQGFAQSQDYQVTLYVVSRANVQSDPVVVTVHPLTPPYQLVARTLAMQPDFGGVAISGADSTRSPVTIVALLPNSIIAGKDVVQNEYTTNNLAIQYSLRGYDTMPKKFGLYVIDPYNNISDTLWQTINPLYEIPLPKSLFKPYVLPTDVLAYQNGYFNLTNLWDGNYGEYCYNTQQPILPSAAKSYIWPAWFTFDMGVTAKLSRYMVWDRVGGNNEFIWTSGAPQTWIMWGRADVPQDELMPSDTSQLPALGQKTPGGWINLGVFNAPARPADNPLTNADITTWLNGFNFSESITLPKVRYIRFECLQTMGGTDNYFNMNEITIYGNPN</sequence>